<protein>
    <recommendedName>
        <fullName evidence="4">tRNA 5-hydroxyuridine methyltransferase</fullName>
        <ecNumber evidence="4">2.1.1.-</ecNumber>
    </recommendedName>
    <alternativeName>
        <fullName evidence="4">ho5U methyltransferase</fullName>
    </alternativeName>
</protein>
<gene>
    <name evidence="4" type="primary">trmR</name>
    <name evidence="5" type="ORF">AWM72_03445</name>
    <name evidence="6" type="ORF">CYJ28_08285</name>
</gene>
<dbReference type="EMBL" id="CP014160">
    <property type="protein sequence ID" value="AMB93876.1"/>
    <property type="molecule type" value="Genomic_DNA"/>
</dbReference>
<dbReference type="Pfam" id="PF01596">
    <property type="entry name" value="Methyltransf_3"/>
    <property type="match status" value="1"/>
</dbReference>
<dbReference type="GO" id="GO:0008757">
    <property type="term" value="F:S-adenosylmethionine-dependent methyltransferase activity"/>
    <property type="evidence" value="ECO:0007669"/>
    <property type="project" value="TreeGrafter"/>
</dbReference>
<dbReference type="InterPro" id="IPR029063">
    <property type="entry name" value="SAM-dependent_MTases_sf"/>
</dbReference>
<feature type="binding site" evidence="4">
    <location>
        <position position="94"/>
    </location>
    <ligand>
        <name>S-adenosyl-L-methionine</name>
        <dbReference type="ChEBI" id="CHEBI:59789"/>
    </ligand>
</feature>
<feature type="binding site" evidence="4">
    <location>
        <position position="47"/>
    </location>
    <ligand>
        <name>S-adenosyl-L-methionine</name>
        <dbReference type="ChEBI" id="CHEBI:59789"/>
    </ligand>
</feature>
<dbReference type="GeneID" id="92903125"/>
<dbReference type="EMBL" id="PKGY01000004">
    <property type="protein sequence ID" value="PKZ21174.1"/>
    <property type="molecule type" value="Genomic_DNA"/>
</dbReference>
<dbReference type="SUPFAM" id="SSF53335">
    <property type="entry name" value="S-adenosyl-L-methionine-dependent methyltransferases"/>
    <property type="match status" value="1"/>
</dbReference>
<dbReference type="PANTHER" id="PTHR10509">
    <property type="entry name" value="O-METHYLTRANSFERASE-RELATED"/>
    <property type="match status" value="1"/>
</dbReference>
<evidence type="ECO:0000313" key="8">
    <source>
        <dbReference type="Proteomes" id="UP000234239"/>
    </source>
</evidence>
<evidence type="ECO:0000313" key="5">
    <source>
        <dbReference type="EMBL" id="AMB93876.1"/>
    </source>
</evidence>
<dbReference type="AlphaFoldDB" id="A0A109RDD7"/>
<dbReference type="Proteomes" id="UP000069912">
    <property type="component" value="Chromosome"/>
</dbReference>
<dbReference type="KEGG" id="asan:AWM72_03445"/>
<feature type="binding site" evidence="4">
    <location>
        <begin position="122"/>
        <end position="123"/>
    </location>
    <ligand>
        <name>S-adenosyl-L-methionine</name>
        <dbReference type="ChEBI" id="CHEBI:59789"/>
    </ligand>
</feature>
<dbReference type="InterPro" id="IPR050362">
    <property type="entry name" value="Cation-dep_OMT"/>
</dbReference>
<comment type="function">
    <text evidence="4">Catalyzes the methylation of 5-hydroxyuridine (ho5U) to form 5-methoxyuridine (mo5U) at position 34 in tRNAs.</text>
</comment>
<dbReference type="GO" id="GO:0030488">
    <property type="term" value="P:tRNA methylation"/>
    <property type="evidence" value="ECO:0007669"/>
    <property type="project" value="UniProtKB-UniRule"/>
</dbReference>
<proteinExistence type="inferred from homology"/>
<evidence type="ECO:0000256" key="4">
    <source>
        <dbReference type="HAMAP-Rule" id="MF_02217"/>
    </source>
</evidence>
<dbReference type="GO" id="GO:0008171">
    <property type="term" value="F:O-methyltransferase activity"/>
    <property type="evidence" value="ECO:0007669"/>
    <property type="project" value="InterPro"/>
</dbReference>
<evidence type="ECO:0000256" key="3">
    <source>
        <dbReference type="ARBA" id="ARBA00022691"/>
    </source>
</evidence>
<organism evidence="5 7">
    <name type="scientific">Aerococcus sanguinicola</name>
    <dbReference type="NCBI Taxonomy" id="119206"/>
    <lineage>
        <taxon>Bacteria</taxon>
        <taxon>Bacillati</taxon>
        <taxon>Bacillota</taxon>
        <taxon>Bacilli</taxon>
        <taxon>Lactobacillales</taxon>
        <taxon>Aerococcaceae</taxon>
        <taxon>Aerococcus</taxon>
    </lineage>
</organism>
<dbReference type="PANTHER" id="PTHR10509:SF14">
    <property type="entry name" value="CAFFEOYL-COA O-METHYLTRANSFERASE 3-RELATED"/>
    <property type="match status" value="1"/>
</dbReference>
<accession>A0A109RDD7</accession>
<sequence>MHKLNEMMDRAIVKEEVLDFMRQGQTEFPAPLKAIEEDAHERRVPIIPHETAVFLDFFLSVSQAKEILEIGTAIAFSASLMTYGYPDRHVDTIDRYDLMIQEAQQNIGKLVLEDQIQILQGEAAEILPQLTKNYDFIFMDSAKSKYYEFFPYCLDRLKLGGVLMIDDIFQGGTIFKDPKEVPRRNRGMNAKLNRLLEACLGRPELKTSLLPLGDGVLMVQKLQDTDHFDYMKEG</sequence>
<dbReference type="GO" id="GO:0016300">
    <property type="term" value="F:tRNA (uridine) methyltransferase activity"/>
    <property type="evidence" value="ECO:0007669"/>
    <property type="project" value="UniProtKB-UniRule"/>
</dbReference>
<evidence type="ECO:0000313" key="6">
    <source>
        <dbReference type="EMBL" id="PKZ21174.1"/>
    </source>
</evidence>
<dbReference type="CDD" id="cd02440">
    <property type="entry name" value="AdoMet_MTases"/>
    <property type="match status" value="1"/>
</dbReference>
<reference evidence="6 8" key="3">
    <citation type="submission" date="2017-12" db="EMBL/GenBank/DDBJ databases">
        <title>Phylogenetic diversity of female urinary microbiome.</title>
        <authorList>
            <person name="Thomas-White K."/>
            <person name="Wolfe A.J."/>
        </authorList>
    </citation>
    <scope>NUCLEOTIDE SEQUENCE [LARGE SCALE GENOMIC DNA]</scope>
    <source>
        <strain evidence="6 8">UMB0139</strain>
    </source>
</reference>
<comment type="subunit">
    <text evidence="4">Homodimer.</text>
</comment>
<dbReference type="RefSeq" id="WP_067973189.1">
    <property type="nucleotide sequence ID" value="NZ_CAJHKM010000005.1"/>
</dbReference>
<evidence type="ECO:0000256" key="1">
    <source>
        <dbReference type="ARBA" id="ARBA00022603"/>
    </source>
</evidence>
<dbReference type="Proteomes" id="UP000234239">
    <property type="component" value="Unassembled WGS sequence"/>
</dbReference>
<dbReference type="OrthoDB" id="9799672at2"/>
<comment type="similarity">
    <text evidence="4">Belongs to the class I-like SAM-binding methyltransferase superfamily. Cation-dependent O-methyltransferase family.</text>
</comment>
<feature type="binding site" evidence="4">
    <location>
        <position position="77"/>
    </location>
    <ligand>
        <name>S-adenosyl-L-methionine</name>
        <dbReference type="ChEBI" id="CHEBI:59789"/>
    </ligand>
</feature>
<comment type="caution">
    <text evidence="4">Lacks conserved residue(s) required for the propagation of feature annotation.</text>
</comment>
<reference evidence="5 7" key="1">
    <citation type="journal article" date="2016" name="Genome Announc.">
        <title>Complete Genome Sequences of Aerococcus christensenii CCUG 28831T, Aerococcus sanguinicola CCUG 43001T, Aerococcus urinae CCUG 36881T, Aerococcus urinaeequi CCUG 28094T, Aerococcus urinaehominis CCUG 42038 BT, and Aerococcus viridans CCUG 4311T.</title>
        <authorList>
            <person name="Carkaci D."/>
            <person name="Dargis R."/>
            <person name="Nielsen X.C."/>
            <person name="Skovgaard O."/>
            <person name="Fuursted K."/>
            <person name="Christensen J.J."/>
        </authorList>
    </citation>
    <scope>NUCLEOTIDE SEQUENCE [LARGE SCALE GENOMIC DNA]</scope>
    <source>
        <strain evidence="5 7">CCUG43001</strain>
    </source>
</reference>
<keyword evidence="1 4" id="KW-0489">Methyltransferase</keyword>
<keyword evidence="4" id="KW-0819">tRNA processing</keyword>
<dbReference type="PROSITE" id="PS51682">
    <property type="entry name" value="SAM_OMT_I"/>
    <property type="match status" value="1"/>
</dbReference>
<evidence type="ECO:0000313" key="7">
    <source>
        <dbReference type="Proteomes" id="UP000069912"/>
    </source>
</evidence>
<dbReference type="HAMAP" id="MF_02217">
    <property type="entry name" value="TrmR_methyltr"/>
    <property type="match status" value="1"/>
</dbReference>
<dbReference type="Gene3D" id="3.40.50.150">
    <property type="entry name" value="Vaccinia Virus protein VP39"/>
    <property type="match status" value="1"/>
</dbReference>
<dbReference type="InterPro" id="IPR043675">
    <property type="entry name" value="TrmR_methyltr"/>
</dbReference>
<name>A0A109RDD7_9LACT</name>
<reference evidence="7" key="2">
    <citation type="submission" date="2016-01" db="EMBL/GenBank/DDBJ databases">
        <title>Six Aerococcus type strain genome sequencing and assembly using PacBio and Illumina Hiseq.</title>
        <authorList>
            <person name="Carkaci D."/>
            <person name="Dargis R."/>
            <person name="Nielsen X.C."/>
            <person name="Skovgaard O."/>
            <person name="Fuursted K."/>
            <person name="Christensen J.J."/>
        </authorList>
    </citation>
    <scope>NUCLEOTIDE SEQUENCE [LARGE SCALE GENOMIC DNA]</scope>
    <source>
        <strain evidence="7">CCUG43001</strain>
    </source>
</reference>
<feature type="binding site" evidence="4">
    <location>
        <position position="140"/>
    </location>
    <ligand>
        <name>S-adenosyl-L-methionine</name>
        <dbReference type="ChEBI" id="CHEBI:59789"/>
    </ligand>
</feature>
<comment type="catalytic activity">
    <reaction evidence="4">
        <text>5-hydroxyuridine(34) in tRNA + S-adenosyl-L-methionine = 5-methoxyuridine(34) in tRNA + S-adenosyl-L-homocysteine + H(+)</text>
        <dbReference type="Rhea" id="RHEA:60524"/>
        <dbReference type="Rhea" id="RHEA-COMP:13381"/>
        <dbReference type="Rhea" id="RHEA-COMP:15591"/>
        <dbReference type="ChEBI" id="CHEBI:15378"/>
        <dbReference type="ChEBI" id="CHEBI:57856"/>
        <dbReference type="ChEBI" id="CHEBI:59789"/>
        <dbReference type="ChEBI" id="CHEBI:136877"/>
        <dbReference type="ChEBI" id="CHEBI:143860"/>
    </reaction>
</comment>
<dbReference type="InterPro" id="IPR002935">
    <property type="entry name" value="SAM_O-MeTrfase"/>
</dbReference>
<evidence type="ECO:0000256" key="2">
    <source>
        <dbReference type="ARBA" id="ARBA00022679"/>
    </source>
</evidence>
<dbReference type="EC" id="2.1.1.-" evidence="4"/>
<keyword evidence="7" id="KW-1185">Reference proteome</keyword>
<keyword evidence="2 4" id="KW-0808">Transferase</keyword>
<keyword evidence="3 4" id="KW-0949">S-adenosyl-L-methionine</keyword>